<dbReference type="InterPro" id="IPR012349">
    <property type="entry name" value="Split_barrel_FMN-bd"/>
</dbReference>
<dbReference type="Proteomes" id="UP000799423">
    <property type="component" value="Unassembled WGS sequence"/>
</dbReference>
<evidence type="ECO:0000259" key="2">
    <source>
        <dbReference type="Pfam" id="PF01243"/>
    </source>
</evidence>
<keyword evidence="4" id="KW-1185">Reference proteome</keyword>
<dbReference type="PANTHER" id="PTHR39336:SF1">
    <property type="entry name" value="PYRIDOXAMINE PHOSPHATE OXIDASE FAMILY PROTEIN (AFU_ORTHOLOGUE AFUA_6G11440)"/>
    <property type="match status" value="1"/>
</dbReference>
<dbReference type="AlphaFoldDB" id="A0A6A7BND6"/>
<sequence>MVKFFTSLDASHVEFITNQALFYVASAPWAGDHINISPKGHPSRTLAVLGPTTIAYLDATGAGCETIAHIYENGRVTLMFSSSGPKAQVLRVFCKGKVVEKWDPYYQQLRARMATENGDDIDMTGARAIIVLKVKKVQTSCGFRVPSSGDSLAAHSESAGDAVTVVAHEHDGEADGVSHRDTLDDWARKQIEKQELGDFQKRWNHKSMDGLPGMMSARRSHDENIAVEDTKAWLRKVSRQQDAVAFGFGLGILSMLLLSLVGVLSIKALFLEHFLNWQRRQMGMPEDHSWRKSEL</sequence>
<feature type="transmembrane region" description="Helical" evidence="1">
    <location>
        <begin position="244"/>
        <end position="270"/>
    </location>
</feature>
<keyword evidence="1" id="KW-0472">Membrane</keyword>
<dbReference type="SUPFAM" id="SSF50475">
    <property type="entry name" value="FMN-binding split barrel"/>
    <property type="match status" value="1"/>
</dbReference>
<evidence type="ECO:0000313" key="3">
    <source>
        <dbReference type="EMBL" id="KAF2855959.1"/>
    </source>
</evidence>
<gene>
    <name evidence="3" type="ORF">T440DRAFT_463306</name>
</gene>
<keyword evidence="1" id="KW-0812">Transmembrane</keyword>
<evidence type="ECO:0000313" key="4">
    <source>
        <dbReference type="Proteomes" id="UP000799423"/>
    </source>
</evidence>
<organism evidence="3 4">
    <name type="scientific">Plenodomus tracheiphilus IPT5</name>
    <dbReference type="NCBI Taxonomy" id="1408161"/>
    <lineage>
        <taxon>Eukaryota</taxon>
        <taxon>Fungi</taxon>
        <taxon>Dikarya</taxon>
        <taxon>Ascomycota</taxon>
        <taxon>Pezizomycotina</taxon>
        <taxon>Dothideomycetes</taxon>
        <taxon>Pleosporomycetidae</taxon>
        <taxon>Pleosporales</taxon>
        <taxon>Pleosporineae</taxon>
        <taxon>Leptosphaeriaceae</taxon>
        <taxon>Plenodomus</taxon>
    </lineage>
</organism>
<keyword evidence="1" id="KW-1133">Transmembrane helix</keyword>
<evidence type="ECO:0000256" key="1">
    <source>
        <dbReference type="SAM" id="Phobius"/>
    </source>
</evidence>
<dbReference type="Pfam" id="PF01243">
    <property type="entry name" value="PNPOx_N"/>
    <property type="match status" value="1"/>
</dbReference>
<dbReference type="InterPro" id="IPR011576">
    <property type="entry name" value="Pyridox_Oxase_N"/>
</dbReference>
<protein>
    <recommendedName>
        <fullName evidence="2">Pyridoxamine 5'-phosphate oxidase N-terminal domain-containing protein</fullName>
    </recommendedName>
</protein>
<feature type="domain" description="Pyridoxamine 5'-phosphate oxidase N-terminal" evidence="2">
    <location>
        <begin position="9"/>
        <end position="141"/>
    </location>
</feature>
<dbReference type="EMBL" id="MU006289">
    <property type="protein sequence ID" value="KAF2855959.1"/>
    <property type="molecule type" value="Genomic_DNA"/>
</dbReference>
<accession>A0A6A7BND6</accession>
<dbReference type="OrthoDB" id="539398at2759"/>
<dbReference type="Gene3D" id="2.30.110.10">
    <property type="entry name" value="Electron Transport, Fmn-binding Protein, Chain A"/>
    <property type="match status" value="1"/>
</dbReference>
<proteinExistence type="predicted"/>
<reference evidence="3" key="1">
    <citation type="submission" date="2020-01" db="EMBL/GenBank/DDBJ databases">
        <authorList>
            <consortium name="DOE Joint Genome Institute"/>
            <person name="Haridas S."/>
            <person name="Albert R."/>
            <person name="Binder M."/>
            <person name="Bloem J."/>
            <person name="Labutti K."/>
            <person name="Salamov A."/>
            <person name="Andreopoulos B."/>
            <person name="Baker S.E."/>
            <person name="Barry K."/>
            <person name="Bills G."/>
            <person name="Bluhm B.H."/>
            <person name="Cannon C."/>
            <person name="Castanera R."/>
            <person name="Culley D.E."/>
            <person name="Daum C."/>
            <person name="Ezra D."/>
            <person name="Gonzalez J.B."/>
            <person name="Henrissat B."/>
            <person name="Kuo A."/>
            <person name="Liang C."/>
            <person name="Lipzen A."/>
            <person name="Lutzoni F."/>
            <person name="Magnuson J."/>
            <person name="Mondo S."/>
            <person name="Nolan M."/>
            <person name="Ohm R."/>
            <person name="Pangilinan J."/>
            <person name="Park H.-J."/>
            <person name="Ramirez L."/>
            <person name="Alfaro M."/>
            <person name="Sun H."/>
            <person name="Tritt A."/>
            <person name="Yoshinaga Y."/>
            <person name="Zwiers L.-H."/>
            <person name="Turgeon B.G."/>
            <person name="Goodwin S.B."/>
            <person name="Spatafora J.W."/>
            <person name="Crous P.W."/>
            <person name="Grigoriev I.V."/>
        </authorList>
    </citation>
    <scope>NUCLEOTIDE SEQUENCE</scope>
    <source>
        <strain evidence="3">IPT5</strain>
    </source>
</reference>
<name>A0A6A7BND6_9PLEO</name>
<dbReference type="PANTHER" id="PTHR39336">
    <property type="entry name" value="PYRIDOXAMINE PHOSPHATE OXIDASE FAMILY PROTEIN (AFU_ORTHOLOGUE AFUA_6G11440)"/>
    <property type="match status" value="1"/>
</dbReference>